<evidence type="ECO:0000313" key="2">
    <source>
        <dbReference type="EMBL" id="KQA99571.1"/>
    </source>
</evidence>
<dbReference type="PATRIC" id="fig|1481663.12.peg.1254"/>
<dbReference type="InterPro" id="IPR057271">
    <property type="entry name" value="YagK_YfjJ_C"/>
</dbReference>
<accession>A0A0Q0TGI9</accession>
<evidence type="ECO:0000313" key="3">
    <source>
        <dbReference type="Proteomes" id="UP000050491"/>
    </source>
</evidence>
<protein>
    <submittedName>
        <fullName evidence="2">Transposase</fullName>
    </submittedName>
</protein>
<evidence type="ECO:0000259" key="1">
    <source>
        <dbReference type="Pfam" id="PF11726"/>
    </source>
</evidence>
<dbReference type="AlphaFoldDB" id="A0A0Q0TGI9"/>
<feature type="domain" description="YagK/YfjJ C-terminal" evidence="1">
    <location>
        <begin position="46"/>
        <end position="211"/>
    </location>
</feature>
<organism evidence="2 3">
    <name type="scientific">Vibrio metoecus</name>
    <dbReference type="NCBI Taxonomy" id="1481663"/>
    <lineage>
        <taxon>Bacteria</taxon>
        <taxon>Pseudomonadati</taxon>
        <taxon>Pseudomonadota</taxon>
        <taxon>Gammaproteobacteria</taxon>
        <taxon>Vibrionales</taxon>
        <taxon>Vibrionaceae</taxon>
        <taxon>Vibrio</taxon>
    </lineage>
</organism>
<gene>
    <name evidence="2" type="ORF">XV92_12320</name>
</gene>
<dbReference type="EMBL" id="LBGP01000018">
    <property type="protein sequence ID" value="KQA99571.1"/>
    <property type="molecule type" value="Genomic_DNA"/>
</dbReference>
<sequence length="213" mass="24770">MKRLIQNPNLTLFYGESFLSNPVIKEHAPLCKEYLIAIKDVLDISLSEYNRFYVQRIDLRYPSYYTGHNGGDISRFFSSLKAKIKHDLKTKGKVGKCTLRYVWVREQLSSGNPHYHVALFLNKDVYFCLGDITKDSDNFSSMIKGAWASALGIEYFEVKSSVHFPSNSTYYIYKGKGPYQEEYRQCFYRLSYLAKIDTKIYSNGLKNFSTSRK</sequence>
<dbReference type="OrthoDB" id="5701642at2"/>
<name>A0A0Q0TGI9_VIBMT</name>
<dbReference type="Pfam" id="PF11726">
    <property type="entry name" value="YagK_YfjJ_C"/>
    <property type="match status" value="1"/>
</dbReference>
<dbReference type="RefSeq" id="WP_055064941.1">
    <property type="nucleotide sequence ID" value="NZ_LBGP01000018.1"/>
</dbReference>
<comment type="caution">
    <text evidence="2">The sequence shown here is derived from an EMBL/GenBank/DDBJ whole genome shotgun (WGS) entry which is preliminary data.</text>
</comment>
<dbReference type="Proteomes" id="UP000050491">
    <property type="component" value="Unassembled WGS sequence"/>
</dbReference>
<reference evidence="2 3" key="1">
    <citation type="journal article" date="2015" name="Genome Biol. Evol.">
        <title>The Dynamics of Genetic Interactions between Vibrio metoecus and Vibrio cholerae, Two Close Relatives Co-Occurring in the Environment.</title>
        <authorList>
            <person name="Orata F.D."/>
            <person name="Kirchberger P.C."/>
            <person name="Meheust R."/>
            <person name="Barlow E.J."/>
            <person name="Tarr C.L."/>
            <person name="Boucher Y."/>
        </authorList>
    </citation>
    <scope>NUCLEOTIDE SEQUENCE [LARGE SCALE GENOMIC DNA]</scope>
    <source>
        <strain evidence="2 3">YB5B04</strain>
    </source>
</reference>
<proteinExistence type="predicted"/>